<gene>
    <name evidence="2" type="ORF">EJQ19_16560</name>
</gene>
<sequence>MKMYKAKYFTHFDKRISFEKVKDKIQNSEWVAQHGFYPFLHYKIIFNKYSSQTKIRKKKIRKIYYASHIDGYIYSYYGDKINEHYNSITIERNIDDVSIAYRNNKKGKSNIHFAAEVIDFITKHKRSYIFVADFTDFFDNLNHNYLKEKLKVVMNQNNLPSDYYNIFKNITRFSYINKKKLEKYLIDNKEDTYFKRKERYLTTEQFNNYKYTNIEKNSKPYGIPQGSGISAVLSNVYLIDFDQELNNYVRDHNGMYRRYCDDIIVVIPMSDGDKLDFEFHENKINEISAKVPNLIIQREKTNHFFYQNKQISEINGTSNNLDYLGFRFDGKRIYLREKSLFKFYTRAYRKAKVCNELSKIHGRKVKRRQLYKTYTHLGRNYKNPKNEKVKGNFITYAERAHREFESISNIEVKVNDQVKGHWSKIQKKLNQGQD</sequence>
<keyword evidence="3" id="KW-1185">Reference proteome</keyword>
<dbReference type="EMBL" id="RXHU01000046">
    <property type="protein sequence ID" value="RTE08608.1"/>
    <property type="molecule type" value="Genomic_DNA"/>
</dbReference>
<evidence type="ECO:0000259" key="1">
    <source>
        <dbReference type="PROSITE" id="PS50878"/>
    </source>
</evidence>
<dbReference type="Proteomes" id="UP000276128">
    <property type="component" value="Unassembled WGS sequence"/>
</dbReference>
<feature type="domain" description="Reverse transcriptase" evidence="1">
    <location>
        <begin position="1"/>
        <end position="328"/>
    </location>
</feature>
<dbReference type="SUPFAM" id="SSF56672">
    <property type="entry name" value="DNA/RNA polymerases"/>
    <property type="match status" value="1"/>
</dbReference>
<proteinExistence type="predicted"/>
<reference evidence="2 3" key="1">
    <citation type="submission" date="2018-12" db="EMBL/GenBank/DDBJ databases">
        <title>Bacillus ochoae sp. nov., Paenibacillus whitsoniae sp. nov., Paenibacillus spiritus sp. nov. Isolated from the Mars Exploration Rover during spacecraft assembly.</title>
        <authorList>
            <person name="Seuylemezian A."/>
            <person name="Vaishampayan P."/>
        </authorList>
    </citation>
    <scope>NUCLEOTIDE SEQUENCE [LARGE SCALE GENOMIC DNA]</scope>
    <source>
        <strain evidence="2 3">MER 54</strain>
    </source>
</reference>
<organism evidence="2 3">
    <name type="scientific">Paenibacillus whitsoniae</name>
    <dbReference type="NCBI Taxonomy" id="2496558"/>
    <lineage>
        <taxon>Bacteria</taxon>
        <taxon>Bacillati</taxon>
        <taxon>Bacillota</taxon>
        <taxon>Bacilli</taxon>
        <taxon>Bacillales</taxon>
        <taxon>Paenibacillaceae</taxon>
        <taxon>Paenibacillus</taxon>
    </lineage>
</organism>
<comment type="caution">
    <text evidence="2">The sequence shown here is derived from an EMBL/GenBank/DDBJ whole genome shotgun (WGS) entry which is preliminary data.</text>
</comment>
<dbReference type="InterPro" id="IPR043502">
    <property type="entry name" value="DNA/RNA_pol_sf"/>
</dbReference>
<name>A0A430JC40_9BACL</name>
<dbReference type="GO" id="GO:0003964">
    <property type="term" value="F:RNA-directed DNA polymerase activity"/>
    <property type="evidence" value="ECO:0007669"/>
    <property type="project" value="UniProtKB-KW"/>
</dbReference>
<keyword evidence="2" id="KW-0548">Nucleotidyltransferase</keyword>
<dbReference type="Pfam" id="PF00078">
    <property type="entry name" value="RVT_1"/>
    <property type="match status" value="1"/>
</dbReference>
<keyword evidence="2" id="KW-0695">RNA-directed DNA polymerase</keyword>
<dbReference type="InterPro" id="IPR000477">
    <property type="entry name" value="RT_dom"/>
</dbReference>
<dbReference type="AlphaFoldDB" id="A0A430JC40"/>
<keyword evidence="2" id="KW-0808">Transferase</keyword>
<evidence type="ECO:0000313" key="3">
    <source>
        <dbReference type="Proteomes" id="UP000276128"/>
    </source>
</evidence>
<evidence type="ECO:0000313" key="2">
    <source>
        <dbReference type="EMBL" id="RTE08608.1"/>
    </source>
</evidence>
<dbReference type="OrthoDB" id="9793236at2"/>
<protein>
    <submittedName>
        <fullName evidence="2">Reverse transcriptase</fullName>
    </submittedName>
</protein>
<dbReference type="PROSITE" id="PS50878">
    <property type="entry name" value="RT_POL"/>
    <property type="match status" value="1"/>
</dbReference>
<accession>A0A430JC40</accession>